<dbReference type="GO" id="GO:0044272">
    <property type="term" value="P:sulfur compound biosynthetic process"/>
    <property type="evidence" value="ECO:0007669"/>
    <property type="project" value="UniProtKB-ARBA"/>
</dbReference>
<dbReference type="SFLD" id="SFLDG01060">
    <property type="entry name" value="BATS_domain_containing"/>
    <property type="match status" value="1"/>
</dbReference>
<dbReference type="GO" id="GO:0051539">
    <property type="term" value="F:4 iron, 4 sulfur cluster binding"/>
    <property type="evidence" value="ECO:0007669"/>
    <property type="project" value="UniProtKB-KW"/>
</dbReference>
<dbReference type="AlphaFoldDB" id="A0A1T5GB37"/>
<dbReference type="STRING" id="889453.SAMN03080601_01802"/>
<reference evidence="11" key="1">
    <citation type="submission" date="2017-02" db="EMBL/GenBank/DDBJ databases">
        <authorList>
            <person name="Varghese N."/>
            <person name="Submissions S."/>
        </authorList>
    </citation>
    <scope>NUCLEOTIDE SEQUENCE [LARGE SCALE GENOMIC DNA]</scope>
    <source>
        <strain evidence="11">DSM 24412</strain>
    </source>
</reference>
<evidence type="ECO:0000256" key="3">
    <source>
        <dbReference type="ARBA" id="ARBA00022723"/>
    </source>
</evidence>
<dbReference type="SFLD" id="SFLDS00029">
    <property type="entry name" value="Radical_SAM"/>
    <property type="match status" value="1"/>
</dbReference>
<feature type="binding site" evidence="7">
    <location>
        <position position="93"/>
    </location>
    <ligand>
        <name>[4Fe-4S] cluster</name>
        <dbReference type="ChEBI" id="CHEBI:49883"/>
        <note>4Fe-4S-S-AdoMet</note>
    </ligand>
</feature>
<evidence type="ECO:0000256" key="8">
    <source>
        <dbReference type="PIRSR" id="PIRSR004762-2"/>
    </source>
</evidence>
<evidence type="ECO:0000313" key="11">
    <source>
        <dbReference type="Proteomes" id="UP000191055"/>
    </source>
</evidence>
<feature type="binding site" evidence="8">
    <location>
        <position position="188"/>
    </location>
    <ligand>
        <name>S-adenosyl-L-methionine</name>
        <dbReference type="ChEBI" id="CHEBI:59789"/>
    </ligand>
</feature>
<keyword evidence="1 7" id="KW-0004">4Fe-4S</keyword>
<evidence type="ECO:0000313" key="10">
    <source>
        <dbReference type="EMBL" id="SKC05664.1"/>
    </source>
</evidence>
<dbReference type="NCBIfam" id="TIGR03956">
    <property type="entry name" value="rSAM_HydE"/>
    <property type="match status" value="1"/>
</dbReference>
<evidence type="ECO:0000256" key="1">
    <source>
        <dbReference type="ARBA" id="ARBA00022485"/>
    </source>
</evidence>
<dbReference type="InterPro" id="IPR034422">
    <property type="entry name" value="HydE/PylB-like"/>
</dbReference>
<dbReference type="GO" id="GO:0016740">
    <property type="term" value="F:transferase activity"/>
    <property type="evidence" value="ECO:0007669"/>
    <property type="project" value="TreeGrafter"/>
</dbReference>
<dbReference type="Gene3D" id="3.20.20.70">
    <property type="entry name" value="Aldolase class I"/>
    <property type="match status" value="1"/>
</dbReference>
<dbReference type="SFLD" id="SFLDG01280">
    <property type="entry name" value="HydE/PylB-like"/>
    <property type="match status" value="1"/>
</dbReference>
<dbReference type="GO" id="GO:0042364">
    <property type="term" value="P:water-soluble vitamin biosynthetic process"/>
    <property type="evidence" value="ECO:0007669"/>
    <property type="project" value="UniProtKB-ARBA"/>
</dbReference>
<evidence type="ECO:0000256" key="6">
    <source>
        <dbReference type="ARBA" id="ARBA00034078"/>
    </source>
</evidence>
<dbReference type="InterPro" id="IPR007197">
    <property type="entry name" value="rSAM"/>
</dbReference>
<dbReference type="PANTHER" id="PTHR43726:SF1">
    <property type="entry name" value="BIOTIN SYNTHASE"/>
    <property type="match status" value="1"/>
</dbReference>
<dbReference type="SMART" id="SM00729">
    <property type="entry name" value="Elp3"/>
    <property type="match status" value="1"/>
</dbReference>
<sequence length="392" mass="44726">MSFIILNYHNGILPIYFLYFYKKKNVTTNINQIDFKKSLSGEEIAFLIGCSGANSKALREMAGQKAIELRGSKVWFRGLIEFSNVCIKDCFYCGIRKSNTKVPRYNLDDEAIIQAARYAFENRYGSVVLQSGERIDNKFIDRIDQLIKKIKEISDNKIGITLSLGEQTKETYQKWFNSGAHRYLLRIETTSKELYQKLHPVNKLHSFERRLEALKALKEIGYQTGSGVMVGLPSQTISDLANDLLFLKEFDIDMVGMGPYIEHEDTPLAKSSQSAYTQEERLHMTLNMIATLRLMMPDINIAASTALQAIDPMGREKAIKCGANIIMPNITPATERKNYQLYNNKPCIDESADDCLSCLQMRIAFTGRETGLGEWGDSLHFFKKQKNEQLKR</sequence>
<dbReference type="SUPFAM" id="SSF102114">
    <property type="entry name" value="Radical SAM enzymes"/>
    <property type="match status" value="1"/>
</dbReference>
<evidence type="ECO:0000256" key="2">
    <source>
        <dbReference type="ARBA" id="ARBA00022691"/>
    </source>
</evidence>
<dbReference type="PROSITE" id="PS51918">
    <property type="entry name" value="RADICAL_SAM"/>
    <property type="match status" value="1"/>
</dbReference>
<feature type="binding site" evidence="7">
    <location>
        <position position="86"/>
    </location>
    <ligand>
        <name>[4Fe-4S] cluster</name>
        <dbReference type="ChEBI" id="CHEBI:49883"/>
        <note>4Fe-4S-S-AdoMet</note>
    </ligand>
</feature>
<feature type="binding site" evidence="8">
    <location>
        <position position="210"/>
    </location>
    <ligand>
        <name>S-adenosyl-L-methionine</name>
        <dbReference type="ChEBI" id="CHEBI:59789"/>
    </ligand>
</feature>
<comment type="cofactor">
    <cofactor evidence="7">
        <name>[4Fe-4S] cluster</name>
        <dbReference type="ChEBI" id="CHEBI:49883"/>
    </cofactor>
    <text evidence="7">Binds 1 [4Fe-4S] cluster. The cluster is coordinated with 3 cysteines and an exchangeable S-adenosyl-L-methionine.</text>
</comment>
<dbReference type="InterPro" id="IPR013785">
    <property type="entry name" value="Aldolase_TIM"/>
</dbReference>
<proteinExistence type="predicted"/>
<gene>
    <name evidence="10" type="ORF">SAMN03080601_01802</name>
</gene>
<feature type="binding site" evidence="8">
    <location>
        <position position="304"/>
    </location>
    <ligand>
        <name>(3R)-3-methyl-D-ornithine</name>
        <dbReference type="ChEBI" id="CHEBI:64642"/>
    </ligand>
</feature>
<feature type="binding site" evidence="8">
    <location>
        <position position="163"/>
    </location>
    <ligand>
        <name>(3R)-3-methyl-D-ornithine</name>
        <dbReference type="ChEBI" id="CHEBI:64642"/>
    </ligand>
</feature>
<dbReference type="InterPro" id="IPR024021">
    <property type="entry name" value="FeFe-hyd_HydE_rSAM"/>
</dbReference>
<keyword evidence="11" id="KW-1185">Reference proteome</keyword>
<name>A0A1T5GB37_9BACT</name>
<dbReference type="Proteomes" id="UP000191055">
    <property type="component" value="Unassembled WGS sequence"/>
</dbReference>
<accession>A0A1T5GB37</accession>
<dbReference type="PIRSF" id="PIRSF004762">
    <property type="entry name" value="CHP00423"/>
    <property type="match status" value="1"/>
</dbReference>
<dbReference type="InterPro" id="IPR010722">
    <property type="entry name" value="BATS_dom"/>
</dbReference>
<dbReference type="InterPro" id="IPR058240">
    <property type="entry name" value="rSAM_sf"/>
</dbReference>
<protein>
    <submittedName>
        <fullName evidence="10">Biotin synthase</fullName>
    </submittedName>
</protein>
<dbReference type="SFLD" id="SFLDF00348">
    <property type="entry name" value="FeFe_hydrogenase_maturase_(Hyd"/>
    <property type="match status" value="1"/>
</dbReference>
<dbReference type="GO" id="GO:0046872">
    <property type="term" value="F:metal ion binding"/>
    <property type="evidence" value="ECO:0007669"/>
    <property type="project" value="UniProtKB-KW"/>
</dbReference>
<evidence type="ECO:0000259" key="9">
    <source>
        <dbReference type="PROSITE" id="PS51918"/>
    </source>
</evidence>
<dbReference type="CDD" id="cd01335">
    <property type="entry name" value="Radical_SAM"/>
    <property type="match status" value="1"/>
</dbReference>
<dbReference type="PANTHER" id="PTHR43726">
    <property type="entry name" value="3-METHYLORNITHINE SYNTHASE"/>
    <property type="match status" value="1"/>
</dbReference>
<dbReference type="EMBL" id="FUYV01000009">
    <property type="protein sequence ID" value="SKC05664.1"/>
    <property type="molecule type" value="Genomic_DNA"/>
</dbReference>
<evidence type="ECO:0000256" key="5">
    <source>
        <dbReference type="ARBA" id="ARBA00023014"/>
    </source>
</evidence>
<keyword evidence="2 7" id="KW-0949">S-adenosyl-L-methionine</keyword>
<dbReference type="InterPro" id="IPR006638">
    <property type="entry name" value="Elp3/MiaA/NifB-like_rSAM"/>
</dbReference>
<keyword evidence="5 7" id="KW-0411">Iron-sulfur</keyword>
<comment type="cofactor">
    <cofactor evidence="6">
        <name>[2Fe-2S] cluster</name>
        <dbReference type="ChEBI" id="CHEBI:190135"/>
    </cofactor>
</comment>
<keyword evidence="3" id="KW-0479">Metal-binding</keyword>
<keyword evidence="4 7" id="KW-0408">Iron</keyword>
<evidence type="ECO:0000256" key="4">
    <source>
        <dbReference type="ARBA" id="ARBA00023004"/>
    </source>
</evidence>
<evidence type="ECO:0000256" key="7">
    <source>
        <dbReference type="PIRSR" id="PIRSR004762-1"/>
    </source>
</evidence>
<dbReference type="Pfam" id="PF04055">
    <property type="entry name" value="Radical_SAM"/>
    <property type="match status" value="1"/>
</dbReference>
<dbReference type="SMART" id="SM00876">
    <property type="entry name" value="BATS"/>
    <property type="match status" value="1"/>
</dbReference>
<organism evidence="10 11">
    <name type="scientific">Alkalitalea saponilacus</name>
    <dbReference type="NCBI Taxonomy" id="889453"/>
    <lineage>
        <taxon>Bacteria</taxon>
        <taxon>Pseudomonadati</taxon>
        <taxon>Bacteroidota</taxon>
        <taxon>Bacteroidia</taxon>
        <taxon>Marinilabiliales</taxon>
        <taxon>Marinilabiliaceae</taxon>
        <taxon>Alkalitalea</taxon>
    </lineage>
</organism>
<feature type="binding site" evidence="7">
    <location>
        <position position="90"/>
    </location>
    <ligand>
        <name>[4Fe-4S] cluster</name>
        <dbReference type="ChEBI" id="CHEBI:49883"/>
        <note>4Fe-4S-S-AdoMet</note>
    </ligand>
</feature>
<feature type="domain" description="Radical SAM core" evidence="9">
    <location>
        <begin position="72"/>
        <end position="298"/>
    </location>
</feature>